<dbReference type="Gene3D" id="1.20.1560.10">
    <property type="entry name" value="ABC transporter type 1, transmembrane domain"/>
    <property type="match status" value="1"/>
</dbReference>
<keyword evidence="4 5" id="KW-0472">Membrane</keyword>
<reference evidence="7 8" key="1">
    <citation type="submission" date="2019-07" db="EMBL/GenBank/DDBJ databases">
        <title>Whole genome shotgun sequence of Reyranella soli NBRC 108950.</title>
        <authorList>
            <person name="Hosoyama A."/>
            <person name="Uohara A."/>
            <person name="Ohji S."/>
            <person name="Ichikawa N."/>
        </authorList>
    </citation>
    <scope>NUCLEOTIDE SEQUENCE [LARGE SCALE GENOMIC DNA]</scope>
    <source>
        <strain evidence="7 8">NBRC 108950</strain>
    </source>
</reference>
<dbReference type="GO" id="GO:0005524">
    <property type="term" value="F:ATP binding"/>
    <property type="evidence" value="ECO:0007669"/>
    <property type="project" value="InterPro"/>
</dbReference>
<proteinExistence type="predicted"/>
<evidence type="ECO:0000256" key="1">
    <source>
        <dbReference type="ARBA" id="ARBA00004651"/>
    </source>
</evidence>
<dbReference type="GO" id="GO:0005886">
    <property type="term" value="C:plasma membrane"/>
    <property type="evidence" value="ECO:0007669"/>
    <property type="project" value="UniProtKB-SubCell"/>
</dbReference>
<evidence type="ECO:0000259" key="6">
    <source>
        <dbReference type="PROSITE" id="PS50929"/>
    </source>
</evidence>
<dbReference type="EMBL" id="BKAJ01000074">
    <property type="protein sequence ID" value="GEP57097.1"/>
    <property type="molecule type" value="Genomic_DNA"/>
</dbReference>
<dbReference type="PROSITE" id="PS50929">
    <property type="entry name" value="ABC_TM1F"/>
    <property type="match status" value="1"/>
</dbReference>
<comment type="subcellular location">
    <subcellularLocation>
        <location evidence="1">Cell membrane</location>
        <topology evidence="1">Multi-pass membrane protein</topology>
    </subcellularLocation>
</comment>
<evidence type="ECO:0000256" key="3">
    <source>
        <dbReference type="ARBA" id="ARBA00022989"/>
    </source>
</evidence>
<evidence type="ECO:0000313" key="7">
    <source>
        <dbReference type="EMBL" id="GEP57097.1"/>
    </source>
</evidence>
<feature type="transmembrane region" description="Helical" evidence="5">
    <location>
        <begin position="140"/>
        <end position="164"/>
    </location>
</feature>
<dbReference type="SUPFAM" id="SSF90123">
    <property type="entry name" value="ABC transporter transmembrane region"/>
    <property type="match status" value="1"/>
</dbReference>
<accession>A0A512NDS1</accession>
<evidence type="ECO:0000256" key="4">
    <source>
        <dbReference type="ARBA" id="ARBA00023136"/>
    </source>
</evidence>
<protein>
    <recommendedName>
        <fullName evidence="6">ABC transmembrane type-1 domain-containing protein</fullName>
    </recommendedName>
</protein>
<feature type="transmembrane region" description="Helical" evidence="5">
    <location>
        <begin position="9"/>
        <end position="33"/>
    </location>
</feature>
<dbReference type="GO" id="GO:0140359">
    <property type="term" value="F:ABC-type transporter activity"/>
    <property type="evidence" value="ECO:0007669"/>
    <property type="project" value="InterPro"/>
</dbReference>
<organism evidence="7 8">
    <name type="scientific">Reyranella soli</name>
    <dbReference type="NCBI Taxonomy" id="1230389"/>
    <lineage>
        <taxon>Bacteria</taxon>
        <taxon>Pseudomonadati</taxon>
        <taxon>Pseudomonadota</taxon>
        <taxon>Alphaproteobacteria</taxon>
        <taxon>Hyphomicrobiales</taxon>
        <taxon>Reyranellaceae</taxon>
        <taxon>Reyranella</taxon>
    </lineage>
</organism>
<dbReference type="InterPro" id="IPR036640">
    <property type="entry name" value="ABC1_TM_sf"/>
</dbReference>
<keyword evidence="3 5" id="KW-1133">Transmembrane helix</keyword>
<feature type="transmembrane region" description="Helical" evidence="5">
    <location>
        <begin position="53"/>
        <end position="71"/>
    </location>
</feature>
<evidence type="ECO:0000313" key="8">
    <source>
        <dbReference type="Proteomes" id="UP000321058"/>
    </source>
</evidence>
<dbReference type="Proteomes" id="UP000321058">
    <property type="component" value="Unassembled WGS sequence"/>
</dbReference>
<comment type="caution">
    <text evidence="7">The sequence shown here is derived from an EMBL/GenBank/DDBJ whole genome shotgun (WGS) entry which is preliminary data.</text>
</comment>
<sequence length="322" mass="35000">MPRTILRYVIASTGVHQAGLAVLSIAVFSLSAVPLELQRRIVNGLTHQASFEAIAWLAIVYAGVALAEQLLKLSLNVYRGWVAETTVRRLRELVCPVAWGGHEVSPEGTGVEIAMVLEEAEPIGGFTGISISEPLLQGGILLSVVGYMLALQPWLAAIGLAFFLPQTIFVPLLQNAINNRARGRILVKRELSGVIADRPLAMTSASWVLDQVRRIFTLNMGIFWLKYSMNLLMNLMHHLSVASALCVGGWLVLEGRIEVGTVVAVVAGLGKLNDPWGDLVNWWREFSVVDVKYRLFADAAEWLTALSTANTGHQAGPTLAVS</sequence>
<dbReference type="AlphaFoldDB" id="A0A512NDS1"/>
<feature type="domain" description="ABC transmembrane type-1" evidence="6">
    <location>
        <begin position="18"/>
        <end position="286"/>
    </location>
</feature>
<keyword evidence="2 5" id="KW-0812">Transmembrane</keyword>
<name>A0A512NDS1_9HYPH</name>
<evidence type="ECO:0000256" key="2">
    <source>
        <dbReference type="ARBA" id="ARBA00022692"/>
    </source>
</evidence>
<evidence type="ECO:0000256" key="5">
    <source>
        <dbReference type="SAM" id="Phobius"/>
    </source>
</evidence>
<keyword evidence="8" id="KW-1185">Reference proteome</keyword>
<gene>
    <name evidence="7" type="ORF">RSO01_42630</name>
</gene>
<dbReference type="InterPro" id="IPR011527">
    <property type="entry name" value="ABC1_TM_dom"/>
</dbReference>